<dbReference type="STRING" id="109895.A0A507ED20"/>
<name>A0A507ED20_9FUNG</name>
<dbReference type="EMBL" id="QEAQ01000010">
    <property type="protein sequence ID" value="TPX61058.1"/>
    <property type="molecule type" value="Genomic_DNA"/>
</dbReference>
<dbReference type="PROSITE" id="PS50146">
    <property type="entry name" value="DAGK"/>
    <property type="match status" value="1"/>
</dbReference>
<evidence type="ECO:0000313" key="3">
    <source>
        <dbReference type="Proteomes" id="UP000318582"/>
    </source>
</evidence>
<dbReference type="InterPro" id="IPR050187">
    <property type="entry name" value="Lipid_Phosphate_FormReg"/>
</dbReference>
<dbReference type="PANTHER" id="PTHR12358">
    <property type="entry name" value="SPHINGOSINE KINASE"/>
    <property type="match status" value="1"/>
</dbReference>
<evidence type="ECO:0000259" key="1">
    <source>
        <dbReference type="PROSITE" id="PS50146"/>
    </source>
</evidence>
<evidence type="ECO:0000313" key="2">
    <source>
        <dbReference type="EMBL" id="TPX61058.1"/>
    </source>
</evidence>
<dbReference type="SUPFAM" id="SSF111331">
    <property type="entry name" value="NAD kinase/diacylglycerol kinase-like"/>
    <property type="match status" value="1"/>
</dbReference>
<dbReference type="GO" id="GO:0005737">
    <property type="term" value="C:cytoplasm"/>
    <property type="evidence" value="ECO:0007669"/>
    <property type="project" value="TreeGrafter"/>
</dbReference>
<accession>A0A507ED20</accession>
<keyword evidence="3" id="KW-1185">Reference proteome</keyword>
<dbReference type="AlphaFoldDB" id="A0A507ED20"/>
<dbReference type="Pfam" id="PF00781">
    <property type="entry name" value="DAGK_cat"/>
    <property type="match status" value="1"/>
</dbReference>
<dbReference type="InterPro" id="IPR016064">
    <property type="entry name" value="NAD/diacylglycerol_kinase_sf"/>
</dbReference>
<dbReference type="Gene3D" id="2.60.200.40">
    <property type="match status" value="1"/>
</dbReference>
<reference evidence="2 3" key="1">
    <citation type="journal article" date="2019" name="Sci. Rep.">
        <title>Comparative genomics of chytrid fungi reveal insights into the obligate biotrophic and pathogenic lifestyle of Synchytrium endobioticum.</title>
        <authorList>
            <person name="van de Vossenberg B.T.L.H."/>
            <person name="Warris S."/>
            <person name="Nguyen H.D.T."/>
            <person name="van Gent-Pelzer M.P.E."/>
            <person name="Joly D.L."/>
            <person name="van de Geest H.C."/>
            <person name="Bonants P.J.M."/>
            <person name="Smith D.S."/>
            <person name="Levesque C.A."/>
            <person name="van der Lee T.A.J."/>
        </authorList>
    </citation>
    <scope>NUCLEOTIDE SEQUENCE [LARGE SCALE GENOMIC DNA]</scope>
    <source>
        <strain evidence="2 3">CBS 809.83</strain>
    </source>
</reference>
<organism evidence="2 3">
    <name type="scientific">Powellomyces hirtus</name>
    <dbReference type="NCBI Taxonomy" id="109895"/>
    <lineage>
        <taxon>Eukaryota</taxon>
        <taxon>Fungi</taxon>
        <taxon>Fungi incertae sedis</taxon>
        <taxon>Chytridiomycota</taxon>
        <taxon>Chytridiomycota incertae sedis</taxon>
        <taxon>Chytridiomycetes</taxon>
        <taxon>Spizellomycetales</taxon>
        <taxon>Powellomycetaceae</taxon>
        <taxon>Powellomyces</taxon>
    </lineage>
</organism>
<gene>
    <name evidence="2" type="ORF">PhCBS80983_g01406</name>
</gene>
<dbReference type="GO" id="GO:0046512">
    <property type="term" value="P:sphingosine biosynthetic process"/>
    <property type="evidence" value="ECO:0007669"/>
    <property type="project" value="TreeGrafter"/>
</dbReference>
<proteinExistence type="predicted"/>
<sequence length="514" mass="57335">MFTDKVRVHWDNASSQGGWCMPSSKTKYPVEATLKIDGDQVWWTNSIGTVTTIARGLIFGATRVFRPLPALKTRKSATVLNQKTHTEGGIYSVENSPYWLLHAVELSNGRLDKASGIRRILFESQSSGAKECVAAVEDCARVRQTVKNILVIVNPFGGTKKARRTYEKVVKPMLQLAGINVQLQETTHIGHATEIAHALRLDLYSAIVTVSGDGVFHEVVNGLLKRPDWEQARKMPIGVVAGGSANAMNKNLMTLQPELATLAVIKGHTRPMDVFSISQNDTVMYSHLQFMWTLLADLDFESENYRWMGGERMTVAAIIRLLRLRTYRGKMYLLPADQAHAHDQSANAQPGDGQHGPLRRFTASPTAHQSWPKITDTTFNLFVATNLAWISDEFMASPSARLANGEIDVIWSEEMSVIQGLAAVTDQGSGKYLQLPYIKQERVKALVLEPHGWAWDKDGRKNVHAGTYLNVSGERVPYLPTRMELHPGVLTVIAPEWLDEEEWTRIADKARRKG</sequence>
<dbReference type="InterPro" id="IPR001206">
    <property type="entry name" value="Diacylglycerol_kinase_cat_dom"/>
</dbReference>
<dbReference type="GO" id="GO:0001727">
    <property type="term" value="F:lipid kinase activity"/>
    <property type="evidence" value="ECO:0007669"/>
    <property type="project" value="TreeGrafter"/>
</dbReference>
<dbReference type="Proteomes" id="UP000318582">
    <property type="component" value="Unassembled WGS sequence"/>
</dbReference>
<feature type="domain" description="DAGKc" evidence="1">
    <location>
        <begin position="144"/>
        <end position="281"/>
    </location>
</feature>
<dbReference type="InterPro" id="IPR017438">
    <property type="entry name" value="ATP-NAD_kinase_N"/>
</dbReference>
<dbReference type="GO" id="GO:0005524">
    <property type="term" value="F:ATP binding"/>
    <property type="evidence" value="ECO:0007669"/>
    <property type="project" value="UniProtKB-KW"/>
</dbReference>
<dbReference type="SMART" id="SM00046">
    <property type="entry name" value="DAGKc"/>
    <property type="match status" value="1"/>
</dbReference>
<dbReference type="GO" id="GO:0016020">
    <property type="term" value="C:membrane"/>
    <property type="evidence" value="ECO:0007669"/>
    <property type="project" value="TreeGrafter"/>
</dbReference>
<protein>
    <recommendedName>
        <fullName evidence="1">DAGKc domain-containing protein</fullName>
    </recommendedName>
</protein>
<dbReference type="Gene3D" id="3.40.50.10330">
    <property type="entry name" value="Probable inorganic polyphosphate/atp-NAD kinase, domain 1"/>
    <property type="match status" value="1"/>
</dbReference>
<dbReference type="PANTHER" id="PTHR12358:SF31">
    <property type="entry name" value="ACYLGLYCEROL KINASE, MITOCHONDRIAL"/>
    <property type="match status" value="1"/>
</dbReference>
<comment type="caution">
    <text evidence="2">The sequence shown here is derived from an EMBL/GenBank/DDBJ whole genome shotgun (WGS) entry which is preliminary data.</text>
</comment>